<reference evidence="2 3" key="1">
    <citation type="submission" date="2019-09" db="EMBL/GenBank/DDBJ databases">
        <title>Whole genome shotgun sequencing (WGS) of Ellagibacter isourolithinifaciens DSM 104140(T) and Adlercreutzia muris DSM 29508(T).</title>
        <authorList>
            <person name="Stoll D.A."/>
            <person name="Danylec N."/>
            <person name="Huch M."/>
        </authorList>
    </citation>
    <scope>NUCLEOTIDE SEQUENCE [LARGE SCALE GENOMIC DNA]</scope>
    <source>
        <strain evidence="2 3">DSM 29508</strain>
    </source>
</reference>
<gene>
    <name evidence="2" type="ORF">F8D48_02755</name>
</gene>
<comment type="similarity">
    <text evidence="1">Belongs to the glycosyl hydrolase 25 family.</text>
</comment>
<keyword evidence="3" id="KW-1185">Reference proteome</keyword>
<dbReference type="PROSITE" id="PS51904">
    <property type="entry name" value="GLYCOSYL_HYDROL_F25_2"/>
    <property type="match status" value="1"/>
</dbReference>
<dbReference type="GO" id="GO:0003796">
    <property type="term" value="F:lysozyme activity"/>
    <property type="evidence" value="ECO:0007669"/>
    <property type="project" value="InterPro"/>
</dbReference>
<protein>
    <submittedName>
        <fullName evidence="2">Twin-arginine translocation signal domain-containing protein</fullName>
    </submittedName>
</protein>
<dbReference type="PANTHER" id="PTHR34135:SF2">
    <property type="entry name" value="LYSOZYME"/>
    <property type="match status" value="1"/>
</dbReference>
<evidence type="ECO:0000313" key="3">
    <source>
        <dbReference type="Proteomes" id="UP000479639"/>
    </source>
</evidence>
<dbReference type="NCBIfam" id="TIGR01409">
    <property type="entry name" value="TAT_signal_seq"/>
    <property type="match status" value="1"/>
</dbReference>
<comment type="caution">
    <text evidence="2">The sequence shown here is derived from an EMBL/GenBank/DDBJ whole genome shotgun (WGS) entry which is preliminary data.</text>
</comment>
<dbReference type="GO" id="GO:0009253">
    <property type="term" value="P:peptidoglycan catabolic process"/>
    <property type="evidence" value="ECO:0007669"/>
    <property type="project" value="InterPro"/>
</dbReference>
<dbReference type="AlphaFoldDB" id="A0A7C8BX04"/>
<name>A0A7C8BX04_9ACTN</name>
<organism evidence="2 3">
    <name type="scientific">Adlercreutzia muris</name>
    <dbReference type="NCBI Taxonomy" id="1796610"/>
    <lineage>
        <taxon>Bacteria</taxon>
        <taxon>Bacillati</taxon>
        <taxon>Actinomycetota</taxon>
        <taxon>Coriobacteriia</taxon>
        <taxon>Eggerthellales</taxon>
        <taxon>Eggerthellaceae</taxon>
        <taxon>Adlercreutzia</taxon>
    </lineage>
</organism>
<dbReference type="GO" id="GO:0016052">
    <property type="term" value="P:carbohydrate catabolic process"/>
    <property type="evidence" value="ECO:0007669"/>
    <property type="project" value="TreeGrafter"/>
</dbReference>
<evidence type="ECO:0000313" key="2">
    <source>
        <dbReference type="EMBL" id="KAB1651007.1"/>
    </source>
</evidence>
<dbReference type="SUPFAM" id="SSF51445">
    <property type="entry name" value="(Trans)glycosidases"/>
    <property type="match status" value="1"/>
</dbReference>
<dbReference type="PANTHER" id="PTHR34135">
    <property type="entry name" value="LYSOZYME"/>
    <property type="match status" value="1"/>
</dbReference>
<dbReference type="InterPro" id="IPR002053">
    <property type="entry name" value="Glyco_hydro_25"/>
</dbReference>
<dbReference type="Gene3D" id="3.20.20.80">
    <property type="entry name" value="Glycosidases"/>
    <property type="match status" value="1"/>
</dbReference>
<dbReference type="RefSeq" id="WP_135971685.1">
    <property type="nucleotide sequence ID" value="NZ_JANJZI010000012.1"/>
</dbReference>
<dbReference type="GO" id="GO:0016998">
    <property type="term" value="P:cell wall macromolecule catabolic process"/>
    <property type="evidence" value="ECO:0007669"/>
    <property type="project" value="InterPro"/>
</dbReference>
<proteinExistence type="inferred from homology"/>
<dbReference type="InterPro" id="IPR006311">
    <property type="entry name" value="TAT_signal"/>
</dbReference>
<dbReference type="Proteomes" id="UP000479639">
    <property type="component" value="Unassembled WGS sequence"/>
</dbReference>
<dbReference type="InterPro" id="IPR019546">
    <property type="entry name" value="TAT_signal_bac_arc"/>
</dbReference>
<dbReference type="PROSITE" id="PS51318">
    <property type="entry name" value="TAT"/>
    <property type="match status" value="1"/>
</dbReference>
<dbReference type="EMBL" id="WAJS01000006">
    <property type="protein sequence ID" value="KAB1651007.1"/>
    <property type="molecule type" value="Genomic_DNA"/>
</dbReference>
<accession>A0A7C8BX04</accession>
<evidence type="ECO:0000256" key="1">
    <source>
        <dbReference type="ARBA" id="ARBA00010646"/>
    </source>
</evidence>
<sequence length="294" mass="32151">MPARTMAPRSCAPAQRGETAPEIAPVAALLTRRTFLGASACAVATLLTGCGSSEAGVQARQIAEVPCPYNWDNLIWDGGRPVYYENDQICSRWGVDVSEHQHTVDWEAVAGAGAQFAFVRIGNRGATEGKLDVDEFFLANAIGAQAAGIPVSAYFFSQSLDEAEAREEAAFAIEQLREAEHEGVTFHMVAYDHEPVEIEGARANDLPPDQFAANARAFCEHIQKAGFSPMIYGNQQDLMRLSVEERATYPLWLAEYGIDDPTVTFNFAIWQYTNKGTVPGIDTDADLNIWLETP</sequence>
<dbReference type="Pfam" id="PF01183">
    <property type="entry name" value="Glyco_hydro_25"/>
    <property type="match status" value="1"/>
</dbReference>
<dbReference type="InterPro" id="IPR017853">
    <property type="entry name" value="GH"/>
</dbReference>